<dbReference type="OrthoDB" id="9813552at2"/>
<feature type="domain" description="PRD" evidence="2">
    <location>
        <begin position="165"/>
        <end position="272"/>
    </location>
</feature>
<dbReference type="PANTHER" id="PTHR30185:SF15">
    <property type="entry name" value="CRYPTIC BETA-GLUCOSIDE BGL OPERON ANTITERMINATOR"/>
    <property type="match status" value="1"/>
</dbReference>
<keyword evidence="1" id="KW-0677">Repeat</keyword>
<sequence>MKILRILNNNVVLAQQAGEPVILTGLGIGFNKRVGDSITAADANEVFVPETNRDTDHLAEMVAAVPLEFLELVKEVAPEYKETATVVALADHLHMASVRTVKEKSHPLTAEVENLYPEEYARAKEIVAAANSWLADKSVEPLPDSEATSVALHLVNAGFTEGNLRDTYLLTGALDQIFDIIDAAFHATINRHSINAARFITHMRYFFTRVSKSQQINGEISALRDSLMEERADAIHCAEHMADVLELRLGDIITVDERTYLALHVARLVKES</sequence>
<dbReference type="InterPro" id="IPR050661">
    <property type="entry name" value="BglG_antiterminators"/>
</dbReference>
<dbReference type="InterPro" id="IPR036650">
    <property type="entry name" value="CAT_RNA-bd_dom_sf"/>
</dbReference>
<dbReference type="EMBL" id="CP066007">
    <property type="protein sequence ID" value="QQB46366.1"/>
    <property type="molecule type" value="Genomic_DNA"/>
</dbReference>
<evidence type="ECO:0000259" key="2">
    <source>
        <dbReference type="PROSITE" id="PS51372"/>
    </source>
</evidence>
<dbReference type="Gene3D" id="2.30.24.10">
    <property type="entry name" value="CAT RNA-binding domain"/>
    <property type="match status" value="1"/>
</dbReference>
<protein>
    <submittedName>
        <fullName evidence="3">PRD domain-containing protein</fullName>
    </submittedName>
</protein>
<dbReference type="InterPro" id="IPR004341">
    <property type="entry name" value="CAT_RNA-bd_dom"/>
</dbReference>
<dbReference type="Pfam" id="PF00874">
    <property type="entry name" value="PRD"/>
    <property type="match status" value="2"/>
</dbReference>
<gene>
    <name evidence="3" type="ORF">I6I10_13190</name>
</gene>
<dbReference type="Proteomes" id="UP000596145">
    <property type="component" value="Chromosome"/>
</dbReference>
<dbReference type="PANTHER" id="PTHR30185">
    <property type="entry name" value="CRYPTIC BETA-GLUCOSIDE BGL OPERON ANTITERMINATOR"/>
    <property type="match status" value="1"/>
</dbReference>
<name>A0A7T4JUZ0_9CORY</name>
<accession>A0A7T4JUZ0</accession>
<dbReference type="InterPro" id="IPR011608">
    <property type="entry name" value="PRD"/>
</dbReference>
<evidence type="ECO:0000313" key="4">
    <source>
        <dbReference type="Proteomes" id="UP000596145"/>
    </source>
</evidence>
<dbReference type="SUPFAM" id="SSF63520">
    <property type="entry name" value="PTS-regulatory domain, PRD"/>
    <property type="match status" value="2"/>
</dbReference>
<dbReference type="GO" id="GO:0006355">
    <property type="term" value="P:regulation of DNA-templated transcription"/>
    <property type="evidence" value="ECO:0007669"/>
    <property type="project" value="InterPro"/>
</dbReference>
<dbReference type="Pfam" id="PF03123">
    <property type="entry name" value="CAT_RBD"/>
    <property type="match status" value="1"/>
</dbReference>
<feature type="domain" description="PRD" evidence="2">
    <location>
        <begin position="57"/>
        <end position="164"/>
    </location>
</feature>
<proteinExistence type="predicted"/>
<dbReference type="GeneID" id="92759339"/>
<dbReference type="AlphaFoldDB" id="A0A7T4JUZ0"/>
<organism evidence="3 4">
    <name type="scientific">Corynebacterium glucuronolyticum</name>
    <dbReference type="NCBI Taxonomy" id="39791"/>
    <lineage>
        <taxon>Bacteria</taxon>
        <taxon>Bacillati</taxon>
        <taxon>Actinomycetota</taxon>
        <taxon>Actinomycetes</taxon>
        <taxon>Mycobacteriales</taxon>
        <taxon>Corynebacteriaceae</taxon>
        <taxon>Corynebacterium</taxon>
    </lineage>
</organism>
<dbReference type="Gene3D" id="1.10.1790.10">
    <property type="entry name" value="PRD domain"/>
    <property type="match status" value="2"/>
</dbReference>
<dbReference type="SMART" id="SM01061">
    <property type="entry name" value="CAT_RBD"/>
    <property type="match status" value="1"/>
</dbReference>
<dbReference type="SUPFAM" id="SSF50151">
    <property type="entry name" value="SacY-like RNA-binding domain"/>
    <property type="match status" value="1"/>
</dbReference>
<dbReference type="InterPro" id="IPR036634">
    <property type="entry name" value="PRD_sf"/>
</dbReference>
<evidence type="ECO:0000256" key="1">
    <source>
        <dbReference type="ARBA" id="ARBA00022737"/>
    </source>
</evidence>
<dbReference type="GO" id="GO:0003723">
    <property type="term" value="F:RNA binding"/>
    <property type="evidence" value="ECO:0007669"/>
    <property type="project" value="InterPro"/>
</dbReference>
<dbReference type="PROSITE" id="PS51372">
    <property type="entry name" value="PRD_2"/>
    <property type="match status" value="2"/>
</dbReference>
<reference evidence="3 4" key="1">
    <citation type="submission" date="2020-12" db="EMBL/GenBank/DDBJ databases">
        <title>FDA dAtabase for Regulatory Grade micrObial Sequences (FDA-ARGOS): Supporting development and validation of Infectious Disease Dx tests.</title>
        <authorList>
            <person name="Sproer C."/>
            <person name="Gronow S."/>
            <person name="Severitt S."/>
            <person name="Schroder I."/>
            <person name="Tallon L."/>
            <person name="Sadzewicz L."/>
            <person name="Zhao X."/>
            <person name="Boylan J."/>
            <person name="Ott S."/>
            <person name="Bowen H."/>
            <person name="Vavikolanu K."/>
            <person name="Mehta A."/>
            <person name="Aluvathingal J."/>
            <person name="Nadendla S."/>
            <person name="Lowell S."/>
            <person name="Myers T."/>
            <person name="Yan Y."/>
            <person name="Sichtig H."/>
        </authorList>
    </citation>
    <scope>NUCLEOTIDE SEQUENCE [LARGE SCALE GENOMIC DNA]</scope>
    <source>
        <strain evidence="3 4">FDAARGOS_1053</strain>
    </source>
</reference>
<dbReference type="RefSeq" id="WP_084036658.1">
    <property type="nucleotide sequence ID" value="NZ_CP066007.1"/>
</dbReference>
<evidence type="ECO:0000313" key="3">
    <source>
        <dbReference type="EMBL" id="QQB46366.1"/>
    </source>
</evidence>